<protein>
    <submittedName>
        <fullName evidence="1">Uncharacterized protein</fullName>
    </submittedName>
</protein>
<dbReference type="AlphaFoldDB" id="A0A0P0RAS9"/>
<reference evidence="1 2" key="1">
    <citation type="journal article" date="2014" name="Genome Announc.">
        <title>Draft Genome Sequence of the Haloacid-Degrading Burkholderia caribensis Strain MBA4.</title>
        <authorList>
            <person name="Pan Y."/>
            <person name="Kong K.F."/>
            <person name="Tsang J.S."/>
        </authorList>
    </citation>
    <scope>NUCLEOTIDE SEQUENCE [LARGE SCALE GENOMIC DNA]</scope>
    <source>
        <strain evidence="1 2">MBA4</strain>
    </source>
</reference>
<dbReference type="KEGG" id="bcai:K788_0004582"/>
<name>A0A0P0RAS9_9BURK</name>
<evidence type="ECO:0000313" key="1">
    <source>
        <dbReference type="EMBL" id="ALL65334.1"/>
    </source>
</evidence>
<evidence type="ECO:0000313" key="2">
    <source>
        <dbReference type="Proteomes" id="UP000019146"/>
    </source>
</evidence>
<gene>
    <name evidence="1" type="ORF">K788_0004582</name>
</gene>
<proteinExistence type="predicted"/>
<sequence length="81" mass="9154">MSARAFRFHDSSLVGANLQTKRVPAPCKWRMESNNVAWPVRGVEYSVLFRWPVVASRTGHVQLRGEAYSEVRTNTPLNLPG</sequence>
<dbReference type="EMBL" id="CP012746">
    <property type="protein sequence ID" value="ALL65334.1"/>
    <property type="molecule type" value="Genomic_DNA"/>
</dbReference>
<accession>A0A0P0RAS9</accession>
<dbReference type="Proteomes" id="UP000019146">
    <property type="component" value="Chromosome 1"/>
</dbReference>
<organism evidence="1 2">
    <name type="scientific">Paraburkholderia caribensis MBA4</name>
    <dbReference type="NCBI Taxonomy" id="1323664"/>
    <lineage>
        <taxon>Bacteria</taxon>
        <taxon>Pseudomonadati</taxon>
        <taxon>Pseudomonadota</taxon>
        <taxon>Betaproteobacteria</taxon>
        <taxon>Burkholderiales</taxon>
        <taxon>Burkholderiaceae</taxon>
        <taxon>Paraburkholderia</taxon>
    </lineage>
</organism>